<accession>A0ABT2N4N2</accession>
<dbReference type="SUPFAM" id="SSF52949">
    <property type="entry name" value="Macro domain-like"/>
    <property type="match status" value="1"/>
</dbReference>
<proteinExistence type="predicted"/>
<sequence length="308" mass="35345">MKTLECHSKGDTRFSPFFCDVKVFGINKSIENHYHCSKVFEIPTGKIVFPNDWRQSKKLAKSGAKQVAWQISEIMFPIRSDATGRYAIDDFGVQWYCCLWYKHLRENPWKVEYVKEFDEFNDPFAGKFPFCQAKVMEKVKNEGLYGLRGMATELWQLLHQDLAGGLKIIRANLLDIEYGMICHQVNLKGVMGAGLAKQIRDKYPQVYQQYKNCLKNKSLGDILAVSVADNLMVLNLFAQTDIGTGQQQTNMTALKECCAAVRRFNRDWDYMMPIYLPYNLGCGLGGANWSEVSKLIEEELHTSIICRI</sequence>
<dbReference type="Proteomes" id="UP001525961">
    <property type="component" value="Unassembled WGS sequence"/>
</dbReference>
<comment type="caution">
    <text evidence="1">The sequence shown here is derived from an EMBL/GenBank/DDBJ whole genome shotgun (WGS) entry which is preliminary data.</text>
</comment>
<gene>
    <name evidence="1" type="ORF">NG792_08020</name>
</gene>
<dbReference type="InterPro" id="IPR043472">
    <property type="entry name" value="Macro_dom-like"/>
</dbReference>
<dbReference type="InterPro" id="IPR050892">
    <property type="entry name" value="ADP-ribose_metab_enzymes"/>
</dbReference>
<evidence type="ECO:0008006" key="3">
    <source>
        <dbReference type="Google" id="ProtNLM"/>
    </source>
</evidence>
<dbReference type="Gene3D" id="3.40.220.10">
    <property type="entry name" value="Leucine Aminopeptidase, subunit E, domain 1"/>
    <property type="match status" value="1"/>
</dbReference>
<keyword evidence="2" id="KW-1185">Reference proteome</keyword>
<organism evidence="1 2">
    <name type="scientific">Laspinema olomoucense D3b</name>
    <dbReference type="NCBI Taxonomy" id="2953688"/>
    <lineage>
        <taxon>Bacteria</taxon>
        <taxon>Bacillati</taxon>
        <taxon>Cyanobacteriota</taxon>
        <taxon>Cyanophyceae</taxon>
        <taxon>Oscillatoriophycideae</taxon>
        <taxon>Oscillatoriales</taxon>
        <taxon>Laspinemataceae</taxon>
        <taxon>Laspinema</taxon>
        <taxon>Laspinema olomoucense</taxon>
    </lineage>
</organism>
<reference evidence="1 2" key="1">
    <citation type="journal article" date="2022" name="Front. Microbiol.">
        <title>High genomic differentiation and limited gene flow indicate recent cryptic speciation within the genus Laspinema (cyanobacteria).</title>
        <authorList>
            <person name="Stanojkovic A."/>
            <person name="Skoupy S."/>
            <person name="Skaloud P."/>
            <person name="Dvorak P."/>
        </authorList>
    </citation>
    <scope>NUCLEOTIDE SEQUENCE [LARGE SCALE GENOMIC DNA]</scope>
    <source>
        <strain evidence="1 2">D3b</strain>
    </source>
</reference>
<name>A0ABT2N4N2_9CYAN</name>
<dbReference type="EMBL" id="JAMXFA010000008">
    <property type="protein sequence ID" value="MCT7977647.1"/>
    <property type="molecule type" value="Genomic_DNA"/>
</dbReference>
<protein>
    <recommendedName>
        <fullName evidence="3">Macro domain-containing protein</fullName>
    </recommendedName>
</protein>
<dbReference type="PANTHER" id="PTHR12521:SF0">
    <property type="entry name" value="ADP-RIBOSE GLYCOHYDROLASE OARD1"/>
    <property type="match status" value="1"/>
</dbReference>
<evidence type="ECO:0000313" key="1">
    <source>
        <dbReference type="EMBL" id="MCT7977647.1"/>
    </source>
</evidence>
<dbReference type="PANTHER" id="PTHR12521">
    <property type="entry name" value="PROTEIN C6ORF130"/>
    <property type="match status" value="1"/>
</dbReference>
<evidence type="ECO:0000313" key="2">
    <source>
        <dbReference type="Proteomes" id="UP001525961"/>
    </source>
</evidence>
<dbReference type="RefSeq" id="WP_261235108.1">
    <property type="nucleotide sequence ID" value="NZ_JAMXFA010000008.1"/>
</dbReference>